<proteinExistence type="predicted"/>
<sequence>MRLFLYENIKGYLSSFSLMLQNSTCVAVELEETKCSEAPTPDSPLVSSPNLSSFSLNLNEDVASEATSSQRPIRVKKAKLKRKFDEDYVKMIQSDNSRLVEAMEKSSNSRNEASRQKEFKEENKILLTKLNSIDDPNLREFLQQEQKRIIDKRSQQF</sequence>
<feature type="domain" description="No apical meristem-associated C-terminal" evidence="2">
    <location>
        <begin position="36"/>
        <end position="149"/>
    </location>
</feature>
<dbReference type="KEGG" id="nta:107808061"/>
<dbReference type="STRING" id="4097.A0A1S4BGM8"/>
<dbReference type="PaxDb" id="4097-A0A1S4BGM8"/>
<feature type="region of interest" description="Disordered" evidence="1">
    <location>
        <begin position="99"/>
        <end position="121"/>
    </location>
</feature>
<organism evidence="3">
    <name type="scientific">Nicotiana tabacum</name>
    <name type="common">Common tobacco</name>
    <dbReference type="NCBI Taxonomy" id="4097"/>
    <lineage>
        <taxon>Eukaryota</taxon>
        <taxon>Viridiplantae</taxon>
        <taxon>Streptophyta</taxon>
        <taxon>Embryophyta</taxon>
        <taxon>Tracheophyta</taxon>
        <taxon>Spermatophyta</taxon>
        <taxon>Magnoliopsida</taxon>
        <taxon>eudicotyledons</taxon>
        <taxon>Gunneridae</taxon>
        <taxon>Pentapetalae</taxon>
        <taxon>asterids</taxon>
        <taxon>lamiids</taxon>
        <taxon>Solanales</taxon>
        <taxon>Solanaceae</taxon>
        <taxon>Nicotianoideae</taxon>
        <taxon>Nicotianeae</taxon>
        <taxon>Nicotiana</taxon>
    </lineage>
</organism>
<evidence type="ECO:0000313" key="3">
    <source>
        <dbReference type="RefSeq" id="XP_016488033.1"/>
    </source>
</evidence>
<dbReference type="OMA" id="SRNHILI"/>
<dbReference type="Pfam" id="PF14303">
    <property type="entry name" value="NAM-associated"/>
    <property type="match status" value="1"/>
</dbReference>
<protein>
    <recommendedName>
        <fullName evidence="2">No apical meristem-associated C-terminal domain-containing protein</fullName>
    </recommendedName>
</protein>
<evidence type="ECO:0000256" key="1">
    <source>
        <dbReference type="SAM" id="MobiDB-lite"/>
    </source>
</evidence>
<name>A0A1S4BGM8_TOBAC</name>
<dbReference type="AlphaFoldDB" id="A0A1S4BGM8"/>
<dbReference type="RefSeq" id="XP_016488033.1">
    <property type="nucleotide sequence ID" value="XM_016632547.1"/>
</dbReference>
<dbReference type="OrthoDB" id="1751762at2759"/>
<dbReference type="InterPro" id="IPR029466">
    <property type="entry name" value="NAM-associated_C"/>
</dbReference>
<reference evidence="3" key="1">
    <citation type="submission" date="2025-08" db="UniProtKB">
        <authorList>
            <consortium name="RefSeq"/>
        </authorList>
    </citation>
    <scope>IDENTIFICATION</scope>
</reference>
<accession>A0A1S4BGM8</accession>
<evidence type="ECO:0000259" key="2">
    <source>
        <dbReference type="Pfam" id="PF14303"/>
    </source>
</evidence>
<feature type="compositionally biased region" description="Basic and acidic residues" evidence="1">
    <location>
        <begin position="112"/>
        <end position="121"/>
    </location>
</feature>
<gene>
    <name evidence="3" type="primary">LOC107808061</name>
</gene>